<dbReference type="RefSeq" id="WP_343334936.1">
    <property type="nucleotide sequence ID" value="NZ_JAPOHD010000061.1"/>
</dbReference>
<accession>A0A9X3J8I7</accession>
<gene>
    <name evidence="2" type="ORF">OU798_19835</name>
</gene>
<evidence type="ECO:0000256" key="1">
    <source>
        <dbReference type="SAM" id="Phobius"/>
    </source>
</evidence>
<feature type="transmembrane region" description="Helical" evidence="1">
    <location>
        <begin position="32"/>
        <end position="60"/>
    </location>
</feature>
<proteinExistence type="predicted"/>
<keyword evidence="1" id="KW-1133">Transmembrane helix</keyword>
<protein>
    <submittedName>
        <fullName evidence="2">Uncharacterized protein</fullName>
    </submittedName>
</protein>
<reference evidence="2" key="1">
    <citation type="submission" date="2022-11" db="EMBL/GenBank/DDBJ databases">
        <title>Marilongibacter aestuarii gen. nov., sp. nov., isolated from tidal flat sediment.</title>
        <authorList>
            <person name="Jiayan W."/>
        </authorList>
    </citation>
    <scope>NUCLEOTIDE SEQUENCE</scope>
    <source>
        <strain evidence="2">Z1-6</strain>
    </source>
</reference>
<dbReference type="EMBL" id="JAPOHD010000061">
    <property type="protein sequence ID" value="MCY1722611.1"/>
    <property type="molecule type" value="Genomic_DNA"/>
</dbReference>
<evidence type="ECO:0000313" key="2">
    <source>
        <dbReference type="EMBL" id="MCY1722611.1"/>
    </source>
</evidence>
<comment type="caution">
    <text evidence="2">The sequence shown here is derived from an EMBL/GenBank/DDBJ whole genome shotgun (WGS) entry which is preliminary data.</text>
</comment>
<dbReference type="Proteomes" id="UP001145087">
    <property type="component" value="Unassembled WGS sequence"/>
</dbReference>
<keyword evidence="3" id="KW-1185">Reference proteome</keyword>
<name>A0A9X3J8I7_9BACT</name>
<dbReference type="AlphaFoldDB" id="A0A9X3J8I7"/>
<sequence length="83" mass="9945">MKNIYFFTFWASEIEFPAITFDEYSSLLTENFLLALILLFGFFFLAVIVYYSICFIVLYYTRFTGYSNVYEKQNISVEFTEKV</sequence>
<keyword evidence="1" id="KW-0812">Transmembrane</keyword>
<organism evidence="2 3">
    <name type="scientific">Draconibacterium aestuarii</name>
    <dbReference type="NCBI Taxonomy" id="2998507"/>
    <lineage>
        <taxon>Bacteria</taxon>
        <taxon>Pseudomonadati</taxon>
        <taxon>Bacteroidota</taxon>
        <taxon>Bacteroidia</taxon>
        <taxon>Marinilabiliales</taxon>
        <taxon>Prolixibacteraceae</taxon>
        <taxon>Draconibacterium</taxon>
    </lineage>
</organism>
<keyword evidence="1" id="KW-0472">Membrane</keyword>
<evidence type="ECO:0000313" key="3">
    <source>
        <dbReference type="Proteomes" id="UP001145087"/>
    </source>
</evidence>